<dbReference type="AlphaFoldDB" id="A0A6L7GNM6"/>
<name>A0A6L7GNM6_9ACTN</name>
<dbReference type="Proteomes" id="UP000475545">
    <property type="component" value="Unassembled WGS sequence"/>
</dbReference>
<sequence>MPASPSCFHADRYGDVPPDGIRELAASTMEQDRSQYTIVEPVVAACAALIGANIAS</sequence>
<gene>
    <name evidence="1" type="ORF">GIY30_05510</name>
</gene>
<organism evidence="1 2">
    <name type="scientific">Gordonia mangrovi</name>
    <dbReference type="NCBI Taxonomy" id="2665643"/>
    <lineage>
        <taxon>Bacteria</taxon>
        <taxon>Bacillati</taxon>
        <taxon>Actinomycetota</taxon>
        <taxon>Actinomycetes</taxon>
        <taxon>Mycobacteriales</taxon>
        <taxon>Gordoniaceae</taxon>
        <taxon>Gordonia</taxon>
    </lineage>
</organism>
<dbReference type="EMBL" id="WMBR01000001">
    <property type="protein sequence ID" value="MXP20811.1"/>
    <property type="molecule type" value="Genomic_DNA"/>
</dbReference>
<proteinExistence type="predicted"/>
<reference evidence="1 2" key="1">
    <citation type="submission" date="2019-11" db="EMBL/GenBank/DDBJ databases">
        <title>Gordonia sp. nov., a novel actinobacterium isolated from mangrove soil in Hainan.</title>
        <authorList>
            <person name="Huang X."/>
            <person name="Xie Y."/>
            <person name="Chu X."/>
            <person name="Xiao K."/>
        </authorList>
    </citation>
    <scope>NUCLEOTIDE SEQUENCE [LARGE SCALE GENOMIC DNA]</scope>
    <source>
        <strain evidence="1 2">HNM0687</strain>
    </source>
</reference>
<evidence type="ECO:0000313" key="1">
    <source>
        <dbReference type="EMBL" id="MXP20811.1"/>
    </source>
</evidence>
<evidence type="ECO:0000313" key="2">
    <source>
        <dbReference type="Proteomes" id="UP000475545"/>
    </source>
</evidence>
<comment type="caution">
    <text evidence="1">The sequence shown here is derived from an EMBL/GenBank/DDBJ whole genome shotgun (WGS) entry which is preliminary data.</text>
</comment>
<dbReference type="RefSeq" id="WP_160900902.1">
    <property type="nucleotide sequence ID" value="NZ_CP102850.1"/>
</dbReference>
<keyword evidence="2" id="KW-1185">Reference proteome</keyword>
<accession>A0A6L7GNM6</accession>
<protein>
    <submittedName>
        <fullName evidence="1">Uncharacterized protein</fullName>
    </submittedName>
</protein>